<protein>
    <submittedName>
        <fullName evidence="2">Uncharacterized protein</fullName>
    </submittedName>
</protein>
<evidence type="ECO:0000256" key="1">
    <source>
        <dbReference type="SAM" id="Phobius"/>
    </source>
</evidence>
<feature type="transmembrane region" description="Helical" evidence="1">
    <location>
        <begin position="27"/>
        <end position="49"/>
    </location>
</feature>
<comment type="caution">
    <text evidence="2">The sequence shown here is derived from an EMBL/GenBank/DDBJ whole genome shotgun (WGS) entry which is preliminary data.</text>
</comment>
<dbReference type="RefSeq" id="WP_002599118.1">
    <property type="nucleotide sequence ID" value="NZ_JADPHC010000005.1"/>
</dbReference>
<keyword evidence="3" id="KW-1185">Reference proteome</keyword>
<dbReference type="eggNOG" id="COG1376">
    <property type="taxonomic scope" value="Bacteria"/>
</dbReference>
<accession>N9WBV0</accession>
<evidence type="ECO:0000313" key="3">
    <source>
        <dbReference type="Proteomes" id="UP000013097"/>
    </source>
</evidence>
<organism evidence="2 3">
    <name type="scientific">Clostridium thermobutyricum</name>
    <dbReference type="NCBI Taxonomy" id="29372"/>
    <lineage>
        <taxon>Bacteria</taxon>
        <taxon>Bacillati</taxon>
        <taxon>Bacillota</taxon>
        <taxon>Clostridia</taxon>
        <taxon>Eubacteriales</taxon>
        <taxon>Clostridiaceae</taxon>
        <taxon>Clostridium</taxon>
    </lineage>
</organism>
<dbReference type="PATRIC" id="fig|999411.4.peg.2599"/>
<dbReference type="Proteomes" id="UP000013097">
    <property type="component" value="Unassembled WGS sequence"/>
</dbReference>
<keyword evidence="1" id="KW-0812">Transmembrane</keyword>
<sequence>MNELNNESFKQPEENFNTTKEKLNLKLITIVLSSVLLIGILFSFTTLSYKSLVVNFKNYFDNAHYSTANNLVVTKGNMNILKSFKINNDLTSYFKDKLKSITEKLNNGEITSDEALVIINEINRYNLLDKEIDETVGVLSNNISSSSTLTKGISEYQKKNFKEALTIFKSIPSNNEGYNTAATYIPKCKEEYTNYLLKEVDTLVAEHYYSKSITLLEENLELLDNSTKISDKIEELKTARDKYIQERDGK</sequence>
<dbReference type="AlphaFoldDB" id="N9WBV0"/>
<gene>
    <name evidence="2" type="ORF">HMPREF1092_02659</name>
</gene>
<keyword evidence="1" id="KW-1133">Transmembrane helix</keyword>
<name>N9WBV0_9CLOT</name>
<dbReference type="EMBL" id="AGYT01000014">
    <property type="protein sequence ID" value="ENZ00491.1"/>
    <property type="molecule type" value="Genomic_DNA"/>
</dbReference>
<dbReference type="HOGENOM" id="CLU_1109898_0_0_9"/>
<reference evidence="2 3" key="1">
    <citation type="submission" date="2013-01" db="EMBL/GenBank/DDBJ databases">
        <title>The Genome Sequence of Clostridium colicanis 209318.</title>
        <authorList>
            <consortium name="The Broad Institute Genome Sequencing Platform"/>
            <person name="Earl A."/>
            <person name="Ward D."/>
            <person name="Feldgarden M."/>
            <person name="Gevers D."/>
            <person name="Courvalin P."/>
            <person name="Lambert T."/>
            <person name="Walker B."/>
            <person name="Young S.K."/>
            <person name="Zeng Q."/>
            <person name="Gargeya S."/>
            <person name="Fitzgerald M."/>
            <person name="Haas B."/>
            <person name="Abouelleil A."/>
            <person name="Alvarado L."/>
            <person name="Arachchi H.M."/>
            <person name="Berlin A.M."/>
            <person name="Chapman S.B."/>
            <person name="Dewar J."/>
            <person name="Goldberg J."/>
            <person name="Griggs A."/>
            <person name="Gujja S."/>
            <person name="Hansen M."/>
            <person name="Howarth C."/>
            <person name="Imamovic A."/>
            <person name="Larimer J."/>
            <person name="McCowan C."/>
            <person name="Murphy C."/>
            <person name="Neiman D."/>
            <person name="Pearson M."/>
            <person name="Priest M."/>
            <person name="Roberts A."/>
            <person name="Saif S."/>
            <person name="Shea T."/>
            <person name="Sisk P."/>
            <person name="Sykes S."/>
            <person name="Wortman J."/>
            <person name="Nusbaum C."/>
            <person name="Birren B."/>
        </authorList>
    </citation>
    <scope>NUCLEOTIDE SEQUENCE [LARGE SCALE GENOMIC DNA]</scope>
    <source>
        <strain evidence="2 3">209318</strain>
    </source>
</reference>
<keyword evidence="1" id="KW-0472">Membrane</keyword>
<evidence type="ECO:0000313" key="2">
    <source>
        <dbReference type="EMBL" id="ENZ00491.1"/>
    </source>
</evidence>
<proteinExistence type="predicted"/>